<dbReference type="InterPro" id="IPR016169">
    <property type="entry name" value="FAD-bd_PCMH_sub2"/>
</dbReference>
<comment type="cofactor">
    <cofactor evidence="1">
        <name>FAD</name>
        <dbReference type="ChEBI" id="CHEBI:57692"/>
    </cofactor>
</comment>
<dbReference type="EMBL" id="JAVREO010000005">
    <property type="protein sequence ID" value="MDT0266637.1"/>
    <property type="molecule type" value="Genomic_DNA"/>
</dbReference>
<dbReference type="SUPFAM" id="SSF56176">
    <property type="entry name" value="FAD-binding/transporter-associated domain-like"/>
    <property type="match status" value="1"/>
</dbReference>
<accession>A0ABU2JNR8</accession>
<evidence type="ECO:0000256" key="4">
    <source>
        <dbReference type="ARBA" id="ARBA00023002"/>
    </source>
</evidence>
<feature type="region of interest" description="Disordered" evidence="5">
    <location>
        <begin position="1"/>
        <end position="20"/>
    </location>
</feature>
<organism evidence="7 8">
    <name type="scientific">Streptomyces chisholmiae</name>
    <dbReference type="NCBI Taxonomy" id="3075540"/>
    <lineage>
        <taxon>Bacteria</taxon>
        <taxon>Bacillati</taxon>
        <taxon>Actinomycetota</taxon>
        <taxon>Actinomycetes</taxon>
        <taxon>Kitasatosporales</taxon>
        <taxon>Streptomycetaceae</taxon>
        <taxon>Streptomyces</taxon>
    </lineage>
</organism>
<dbReference type="Pfam" id="PF01565">
    <property type="entry name" value="FAD_binding_4"/>
    <property type="match status" value="1"/>
</dbReference>
<sequence length="468" mass="47166">MTGPTAHPPTPEARPAPTAPAAPLAALARATGPGALLTDPADRARLATDRSGHRPDGLPLAVVRAGTVDDVVATLRWATAHRVPVVPRGAGTGLAGGATAGAGTVVLDLGGLDRVLAIRPEDGLAEVEPGVLTAELDRAARALGLRYAPDPASAESATIGGNIATNAGGLHCVKYGVTRDAVLGLDVVLADGSRLRTGRRTVKGVAGYDLTSLLTGSEGTLAVVVGATLRLHPLPPRTGTAAAYFASPEAAAAACAAVLDAGLRPSVLEFLDAATLAAIDRAGGAVAAGGQSFVLAQTDGFAAEAEIEAVAAVLRRTATRVEATAEPATAERLLATRRAALPAIERLGRVLIEDIAVPRSRLAEAARGLTALADRTGVPVFTFAHAGDGNIHPIVLAGGQDPAAVRETVDGIFRLALGLAGTITGEHGVGVLKRPWLEAELSAEGVALQRRLKAALDPLGILNPGKAV</sequence>
<dbReference type="InterPro" id="IPR004113">
    <property type="entry name" value="FAD-bd_oxidored_4_C"/>
</dbReference>
<dbReference type="SUPFAM" id="SSF55103">
    <property type="entry name" value="FAD-linked oxidases, C-terminal domain"/>
    <property type="match status" value="1"/>
</dbReference>
<feature type="domain" description="FAD-binding PCMH-type" evidence="6">
    <location>
        <begin position="55"/>
        <end position="234"/>
    </location>
</feature>
<dbReference type="Pfam" id="PF02913">
    <property type="entry name" value="FAD-oxidase_C"/>
    <property type="match status" value="1"/>
</dbReference>
<proteinExistence type="predicted"/>
<dbReference type="Proteomes" id="UP001183410">
    <property type="component" value="Unassembled WGS sequence"/>
</dbReference>
<dbReference type="RefSeq" id="WP_311666674.1">
    <property type="nucleotide sequence ID" value="NZ_JAVREO010000005.1"/>
</dbReference>
<dbReference type="InterPro" id="IPR016166">
    <property type="entry name" value="FAD-bd_PCMH"/>
</dbReference>
<keyword evidence="8" id="KW-1185">Reference proteome</keyword>
<evidence type="ECO:0000259" key="6">
    <source>
        <dbReference type="PROSITE" id="PS51387"/>
    </source>
</evidence>
<comment type="caution">
    <text evidence="7">The sequence shown here is derived from an EMBL/GenBank/DDBJ whole genome shotgun (WGS) entry which is preliminary data.</text>
</comment>
<keyword evidence="4" id="KW-0560">Oxidoreductase</keyword>
<dbReference type="Gene3D" id="3.30.465.10">
    <property type="match status" value="1"/>
</dbReference>
<gene>
    <name evidence="7" type="ORF">RM844_10055</name>
</gene>
<dbReference type="InterPro" id="IPR051914">
    <property type="entry name" value="FAD-linked_OxidoTrans_Type4"/>
</dbReference>
<dbReference type="Gene3D" id="1.10.45.10">
    <property type="entry name" value="Vanillyl-alcohol Oxidase, Chain A, domain 4"/>
    <property type="match status" value="1"/>
</dbReference>
<evidence type="ECO:0000313" key="8">
    <source>
        <dbReference type="Proteomes" id="UP001183410"/>
    </source>
</evidence>
<evidence type="ECO:0000256" key="3">
    <source>
        <dbReference type="ARBA" id="ARBA00022827"/>
    </source>
</evidence>
<evidence type="ECO:0000256" key="1">
    <source>
        <dbReference type="ARBA" id="ARBA00001974"/>
    </source>
</evidence>
<dbReference type="PANTHER" id="PTHR42934:SF2">
    <property type="entry name" value="GLYCOLATE OXIDASE SUBUNIT GLCD"/>
    <property type="match status" value="1"/>
</dbReference>
<dbReference type="InterPro" id="IPR006094">
    <property type="entry name" value="Oxid_FAD_bind_N"/>
</dbReference>
<keyword evidence="2" id="KW-0285">Flavoprotein</keyword>
<dbReference type="PANTHER" id="PTHR42934">
    <property type="entry name" value="GLYCOLATE OXIDASE SUBUNIT GLCD"/>
    <property type="match status" value="1"/>
</dbReference>
<evidence type="ECO:0000313" key="7">
    <source>
        <dbReference type="EMBL" id="MDT0266637.1"/>
    </source>
</evidence>
<dbReference type="InterPro" id="IPR016171">
    <property type="entry name" value="Vanillyl_alc_oxidase_C-sub2"/>
</dbReference>
<evidence type="ECO:0000256" key="2">
    <source>
        <dbReference type="ARBA" id="ARBA00022630"/>
    </source>
</evidence>
<protein>
    <submittedName>
        <fullName evidence="7">FAD-linked oxidase C-terminal domain-containing protein</fullName>
    </submittedName>
</protein>
<reference evidence="8" key="1">
    <citation type="submission" date="2023-07" db="EMBL/GenBank/DDBJ databases">
        <title>30 novel species of actinomycetes from the DSMZ collection.</title>
        <authorList>
            <person name="Nouioui I."/>
        </authorList>
    </citation>
    <scope>NUCLEOTIDE SEQUENCE [LARGE SCALE GENOMIC DNA]</scope>
    <source>
        <strain evidence="8">DSM 44915</strain>
    </source>
</reference>
<dbReference type="PROSITE" id="PS51387">
    <property type="entry name" value="FAD_PCMH"/>
    <property type="match status" value="1"/>
</dbReference>
<keyword evidence="3" id="KW-0274">FAD</keyword>
<dbReference type="InterPro" id="IPR036318">
    <property type="entry name" value="FAD-bd_PCMH-like_sf"/>
</dbReference>
<dbReference type="InterPro" id="IPR016164">
    <property type="entry name" value="FAD-linked_Oxase-like_C"/>
</dbReference>
<dbReference type="Gene3D" id="3.30.70.2740">
    <property type="match status" value="1"/>
</dbReference>
<name>A0ABU2JNR8_9ACTN</name>
<evidence type="ECO:0000256" key="5">
    <source>
        <dbReference type="SAM" id="MobiDB-lite"/>
    </source>
</evidence>